<reference evidence="2" key="1">
    <citation type="submission" date="2017-06" db="EMBL/GenBank/DDBJ databases">
        <title>Genome analysis of Fimbriiglobus ruber SP5, the first member of the order Planctomycetales with confirmed chitinolytic capability.</title>
        <authorList>
            <person name="Ravin N.V."/>
            <person name="Rakitin A.L."/>
            <person name="Ivanova A.A."/>
            <person name="Beletsky A.V."/>
            <person name="Kulichevskaya I.S."/>
            <person name="Mardanov A.V."/>
            <person name="Dedysh S.N."/>
        </authorList>
    </citation>
    <scope>NUCLEOTIDE SEQUENCE [LARGE SCALE GENOMIC DNA]</scope>
    <source>
        <strain evidence="2">SP5</strain>
    </source>
</reference>
<evidence type="ECO:0000313" key="1">
    <source>
        <dbReference type="EMBL" id="OWK34246.1"/>
    </source>
</evidence>
<proteinExistence type="predicted"/>
<dbReference type="RefSeq" id="WP_088260546.1">
    <property type="nucleotide sequence ID" value="NZ_NIDE01000020.1"/>
</dbReference>
<name>A0A225DAC4_9BACT</name>
<gene>
    <name evidence="1" type="ORF">FRUB_10217</name>
</gene>
<accession>A0A225DAC4</accession>
<comment type="caution">
    <text evidence="1">The sequence shown here is derived from an EMBL/GenBank/DDBJ whole genome shotgun (WGS) entry which is preliminary data.</text>
</comment>
<organism evidence="1 2">
    <name type="scientific">Fimbriiglobus ruber</name>
    <dbReference type="NCBI Taxonomy" id="1908690"/>
    <lineage>
        <taxon>Bacteria</taxon>
        <taxon>Pseudomonadati</taxon>
        <taxon>Planctomycetota</taxon>
        <taxon>Planctomycetia</taxon>
        <taxon>Gemmatales</taxon>
        <taxon>Gemmataceae</taxon>
        <taxon>Fimbriiglobus</taxon>
    </lineage>
</organism>
<keyword evidence="2" id="KW-1185">Reference proteome</keyword>
<sequence>MTTDAQRRPDVLLVMKQVDGGRAAIGLIECPHCGETHYTTHIECGERTVYCGVKAAEVDQYRTIRPDGYGTVVVKQII</sequence>
<dbReference type="Proteomes" id="UP000214646">
    <property type="component" value="Unassembled WGS sequence"/>
</dbReference>
<dbReference type="AlphaFoldDB" id="A0A225DAC4"/>
<protein>
    <submittedName>
        <fullName evidence="1">Uncharacterized protein</fullName>
    </submittedName>
</protein>
<dbReference type="EMBL" id="NIDE01000020">
    <property type="protein sequence ID" value="OWK34246.1"/>
    <property type="molecule type" value="Genomic_DNA"/>
</dbReference>
<evidence type="ECO:0000313" key="2">
    <source>
        <dbReference type="Proteomes" id="UP000214646"/>
    </source>
</evidence>